<dbReference type="RefSeq" id="WP_304589946.1">
    <property type="nucleotide sequence ID" value="NZ_JBHSEW010000001.1"/>
</dbReference>
<dbReference type="Proteomes" id="UP001595967">
    <property type="component" value="Unassembled WGS sequence"/>
</dbReference>
<accession>A0ABV9GU19</accession>
<name>A0ABV9GU19_9BURK</name>
<reference evidence="2" key="1">
    <citation type="journal article" date="2019" name="Int. J. Syst. Evol. Microbiol.">
        <title>The Global Catalogue of Microorganisms (GCM) 10K type strain sequencing project: providing services to taxonomists for standard genome sequencing and annotation.</title>
        <authorList>
            <consortium name="The Broad Institute Genomics Platform"/>
            <consortium name="The Broad Institute Genome Sequencing Center for Infectious Disease"/>
            <person name="Wu L."/>
            <person name="Ma J."/>
        </authorList>
    </citation>
    <scope>NUCLEOTIDE SEQUENCE [LARGE SCALE GENOMIC DNA]</scope>
    <source>
        <strain evidence="2">JCM 11650</strain>
    </source>
</reference>
<evidence type="ECO:0000313" key="1">
    <source>
        <dbReference type="EMBL" id="MFC4620802.1"/>
    </source>
</evidence>
<evidence type="ECO:0000313" key="2">
    <source>
        <dbReference type="Proteomes" id="UP001595967"/>
    </source>
</evidence>
<sequence length="41" mass="4388">MIETIFLAVVGGLLLVAGLLGLVVSALAAAYRRERDEWEGD</sequence>
<comment type="caution">
    <text evidence="1">The sequence shown here is derived from an EMBL/GenBank/DDBJ whole genome shotgun (WGS) entry which is preliminary data.</text>
</comment>
<keyword evidence="2" id="KW-1185">Reference proteome</keyword>
<organism evidence="1 2">
    <name type="scientific">Comamonas nitrativorans</name>
    <dbReference type="NCBI Taxonomy" id="108437"/>
    <lineage>
        <taxon>Bacteria</taxon>
        <taxon>Pseudomonadati</taxon>
        <taxon>Pseudomonadota</taxon>
        <taxon>Betaproteobacteria</taxon>
        <taxon>Burkholderiales</taxon>
        <taxon>Comamonadaceae</taxon>
        <taxon>Comamonas</taxon>
    </lineage>
</organism>
<gene>
    <name evidence="1" type="ORF">ACFO3A_01035</name>
</gene>
<proteinExistence type="predicted"/>
<dbReference type="EMBL" id="JBHSEW010000001">
    <property type="protein sequence ID" value="MFC4620802.1"/>
    <property type="molecule type" value="Genomic_DNA"/>
</dbReference>
<protein>
    <submittedName>
        <fullName evidence="1">Uncharacterized protein</fullName>
    </submittedName>
</protein>